<dbReference type="KEGG" id="dal:Dalk_4157"/>
<dbReference type="InterPro" id="IPR011051">
    <property type="entry name" value="RmlC_Cupin_sf"/>
</dbReference>
<dbReference type="SUPFAM" id="SSF51182">
    <property type="entry name" value="RmlC-like cupins"/>
    <property type="match status" value="1"/>
</dbReference>
<evidence type="ECO:0000259" key="1">
    <source>
        <dbReference type="Pfam" id="PF07883"/>
    </source>
</evidence>
<dbReference type="AlphaFoldDB" id="B8FMX1"/>
<reference evidence="2 3" key="1">
    <citation type="journal article" date="2012" name="Environ. Microbiol.">
        <title>The genome sequence of Desulfatibacillum alkenivorans AK-01: a blueprint for anaerobic alkane oxidation.</title>
        <authorList>
            <person name="Callaghan A.V."/>
            <person name="Morris B.E."/>
            <person name="Pereira I.A."/>
            <person name="McInerney M.J."/>
            <person name="Austin R.N."/>
            <person name="Groves J.T."/>
            <person name="Kukor J.J."/>
            <person name="Suflita J.M."/>
            <person name="Young L.Y."/>
            <person name="Zylstra G.J."/>
            <person name="Wawrik B."/>
        </authorList>
    </citation>
    <scope>NUCLEOTIDE SEQUENCE [LARGE SCALE GENOMIC DNA]</scope>
    <source>
        <strain evidence="2 3">AK-01</strain>
    </source>
</reference>
<feature type="domain" description="Cupin type-2" evidence="1">
    <location>
        <begin position="36"/>
        <end position="99"/>
    </location>
</feature>
<dbReference type="eggNOG" id="COG0662">
    <property type="taxonomic scope" value="Bacteria"/>
</dbReference>
<organism evidence="2 3">
    <name type="scientific">Desulfatibacillum aliphaticivorans</name>
    <dbReference type="NCBI Taxonomy" id="218208"/>
    <lineage>
        <taxon>Bacteria</taxon>
        <taxon>Pseudomonadati</taxon>
        <taxon>Thermodesulfobacteriota</taxon>
        <taxon>Desulfobacteria</taxon>
        <taxon>Desulfobacterales</taxon>
        <taxon>Desulfatibacillaceae</taxon>
        <taxon>Desulfatibacillum</taxon>
    </lineage>
</organism>
<dbReference type="Gene3D" id="2.60.120.10">
    <property type="entry name" value="Jelly Rolls"/>
    <property type="match status" value="1"/>
</dbReference>
<accession>B8FMX1</accession>
<name>B8FMX1_DESAL</name>
<gene>
    <name evidence="2" type="ordered locus">Dalk_4157</name>
</gene>
<keyword evidence="3" id="KW-1185">Reference proteome</keyword>
<evidence type="ECO:0000313" key="2">
    <source>
        <dbReference type="EMBL" id="ACL05841.1"/>
    </source>
</evidence>
<dbReference type="EMBL" id="CP001322">
    <property type="protein sequence ID" value="ACL05841.1"/>
    <property type="molecule type" value="Genomic_DNA"/>
</dbReference>
<dbReference type="InterPro" id="IPR013096">
    <property type="entry name" value="Cupin_2"/>
</dbReference>
<dbReference type="Pfam" id="PF07883">
    <property type="entry name" value="Cupin_2"/>
    <property type="match status" value="1"/>
</dbReference>
<dbReference type="InterPro" id="IPR014710">
    <property type="entry name" value="RmlC-like_jellyroll"/>
</dbReference>
<sequence length="106" mass="11806">MKHIHCPDVDAYDAGDLGLEGTNKMNIRVISENTVWMELGIGGYTPDHVHDDKERLVMLSGKAVIKLGDKKIEVGPGDFAEIDNEPHQVINIGDEPFIFMGFRNQT</sequence>
<dbReference type="RefSeq" id="WP_015948888.1">
    <property type="nucleotide sequence ID" value="NC_011768.1"/>
</dbReference>
<dbReference type="Proteomes" id="UP000000739">
    <property type="component" value="Chromosome"/>
</dbReference>
<evidence type="ECO:0000313" key="3">
    <source>
        <dbReference type="Proteomes" id="UP000000739"/>
    </source>
</evidence>
<proteinExistence type="predicted"/>
<protein>
    <submittedName>
        <fullName evidence="2">Cupin 2 conserved barrel domain protein</fullName>
    </submittedName>
</protein>
<dbReference type="HOGENOM" id="CLU_1957363_0_0_7"/>